<evidence type="ECO:0000256" key="2">
    <source>
        <dbReference type="ARBA" id="ARBA00004651"/>
    </source>
</evidence>
<keyword evidence="7" id="KW-1003">Cell membrane</keyword>
<feature type="transmembrane region" description="Helical" evidence="13">
    <location>
        <begin position="364"/>
        <end position="386"/>
    </location>
</feature>
<evidence type="ECO:0000313" key="15">
    <source>
        <dbReference type="Proteomes" id="UP000824123"/>
    </source>
</evidence>
<dbReference type="InterPro" id="IPR048279">
    <property type="entry name" value="MdtK-like"/>
</dbReference>
<evidence type="ECO:0000256" key="6">
    <source>
        <dbReference type="ARBA" id="ARBA00022449"/>
    </source>
</evidence>
<dbReference type="AlphaFoldDB" id="A0A9D1LR42"/>
<reference evidence="14" key="2">
    <citation type="journal article" date="2021" name="PeerJ">
        <title>Extensive microbial diversity within the chicken gut microbiome revealed by metagenomics and culture.</title>
        <authorList>
            <person name="Gilroy R."/>
            <person name="Ravi A."/>
            <person name="Getino M."/>
            <person name="Pursley I."/>
            <person name="Horton D.L."/>
            <person name="Alikhan N.F."/>
            <person name="Baker D."/>
            <person name="Gharbi K."/>
            <person name="Hall N."/>
            <person name="Watson M."/>
            <person name="Adriaenssens E.M."/>
            <person name="Foster-Nyarko E."/>
            <person name="Jarju S."/>
            <person name="Secka A."/>
            <person name="Antonio M."/>
            <person name="Oren A."/>
            <person name="Chaudhuri R.R."/>
            <person name="La Ragione R."/>
            <person name="Hildebrand F."/>
            <person name="Pallen M.J."/>
        </authorList>
    </citation>
    <scope>NUCLEOTIDE SEQUENCE</scope>
    <source>
        <strain evidence="14">ChiSxjej2B14-8506</strain>
    </source>
</reference>
<dbReference type="GO" id="GO:0005886">
    <property type="term" value="C:plasma membrane"/>
    <property type="evidence" value="ECO:0007669"/>
    <property type="project" value="UniProtKB-SubCell"/>
</dbReference>
<dbReference type="NCBIfam" id="TIGR00797">
    <property type="entry name" value="matE"/>
    <property type="match status" value="1"/>
</dbReference>
<comment type="subcellular location">
    <subcellularLocation>
        <location evidence="2">Cell membrane</location>
        <topology evidence="2">Multi-pass membrane protein</topology>
    </subcellularLocation>
</comment>
<comment type="function">
    <text evidence="1">Multidrug efflux pump.</text>
</comment>
<accession>A0A9D1LR42</accession>
<sequence length="459" mass="49218">MGRRAGVERAKAQDLTQGSIVRGLIAFALPIFWGQLLQQLYNMTDAWVVGNFATNEAFAAVSLSGNVTFLIVGFFNGIAIGGGVVISRYFGARDSEGLENAVHANFLFGLIASVISTVAGLLLTPQLLRWMNTPADVMGDALTYFTIYFAGVSTVVMYNICMAIMRAVGDSMHPLYYLILSSAVNVVLDLVFVAGFKWGVTGAAVATVLAQGLSVALCIVRMCRAQDATRLHVSKLRLHPEIMQRVIQQGLPTGVQNCVVSIGNMVIQANINSFGSYAISGHGAHAKLEGLVFLPIMSISMALPTFVSQNLGAGNAERARRGSVIGVAAGCVLAELIGVVMMLLAPQGIGIFLDAPEAIRIGAIHTRTVALFFCALAFSHCASGVLRGCGKAFVPMIAMLVCWCGIRIVYVTLALIVRPEYSTIAWAYPITWTLSTILFVIYIKRIDWQQLATEAGGRR</sequence>
<feature type="transmembrane region" description="Helical" evidence="13">
    <location>
        <begin position="202"/>
        <end position="220"/>
    </location>
</feature>
<keyword evidence="10" id="KW-0406">Ion transport</keyword>
<dbReference type="GO" id="GO:0042910">
    <property type="term" value="F:xenobiotic transmembrane transporter activity"/>
    <property type="evidence" value="ECO:0007669"/>
    <property type="project" value="InterPro"/>
</dbReference>
<evidence type="ECO:0000256" key="3">
    <source>
        <dbReference type="ARBA" id="ARBA00010199"/>
    </source>
</evidence>
<evidence type="ECO:0000256" key="7">
    <source>
        <dbReference type="ARBA" id="ARBA00022475"/>
    </source>
</evidence>
<keyword evidence="5" id="KW-0813">Transport</keyword>
<evidence type="ECO:0000256" key="9">
    <source>
        <dbReference type="ARBA" id="ARBA00022989"/>
    </source>
</evidence>
<dbReference type="Pfam" id="PF01554">
    <property type="entry name" value="MatE"/>
    <property type="match status" value="2"/>
</dbReference>
<keyword evidence="6" id="KW-0050">Antiport</keyword>
<dbReference type="PANTHER" id="PTHR43298:SF2">
    <property type="entry name" value="FMN_FAD EXPORTER YEEO-RELATED"/>
    <property type="match status" value="1"/>
</dbReference>
<evidence type="ECO:0000256" key="8">
    <source>
        <dbReference type="ARBA" id="ARBA00022692"/>
    </source>
</evidence>
<evidence type="ECO:0000313" key="14">
    <source>
        <dbReference type="EMBL" id="HIU46437.1"/>
    </source>
</evidence>
<dbReference type="PIRSF" id="PIRSF006603">
    <property type="entry name" value="DinF"/>
    <property type="match status" value="1"/>
</dbReference>
<feature type="transmembrane region" description="Helical" evidence="13">
    <location>
        <begin position="423"/>
        <end position="443"/>
    </location>
</feature>
<feature type="transmembrane region" description="Helical" evidence="13">
    <location>
        <begin position="393"/>
        <end position="417"/>
    </location>
</feature>
<keyword evidence="11 13" id="KW-0472">Membrane</keyword>
<evidence type="ECO:0000256" key="11">
    <source>
        <dbReference type="ARBA" id="ARBA00023136"/>
    </source>
</evidence>
<evidence type="ECO:0000256" key="5">
    <source>
        <dbReference type="ARBA" id="ARBA00022448"/>
    </source>
</evidence>
<keyword evidence="9 13" id="KW-1133">Transmembrane helix</keyword>
<dbReference type="GO" id="GO:0006811">
    <property type="term" value="P:monoatomic ion transport"/>
    <property type="evidence" value="ECO:0007669"/>
    <property type="project" value="UniProtKB-KW"/>
</dbReference>
<protein>
    <recommendedName>
        <fullName evidence="4">Probable multidrug resistance protein NorM</fullName>
    </recommendedName>
    <alternativeName>
        <fullName evidence="12">Multidrug-efflux transporter</fullName>
    </alternativeName>
</protein>
<feature type="transmembrane region" description="Helical" evidence="13">
    <location>
        <begin position="324"/>
        <end position="344"/>
    </location>
</feature>
<dbReference type="InterPro" id="IPR050222">
    <property type="entry name" value="MATE_MdtK"/>
</dbReference>
<name>A0A9D1LR42_9FIRM</name>
<gene>
    <name evidence="14" type="ORF">IAC59_04190</name>
</gene>
<dbReference type="CDD" id="cd13138">
    <property type="entry name" value="MATE_yoeA_like"/>
    <property type="match status" value="1"/>
</dbReference>
<feature type="transmembrane region" description="Helical" evidence="13">
    <location>
        <begin position="20"/>
        <end position="37"/>
    </location>
</feature>
<feature type="transmembrane region" description="Helical" evidence="13">
    <location>
        <begin position="57"/>
        <end position="90"/>
    </location>
</feature>
<keyword evidence="8 13" id="KW-0812">Transmembrane</keyword>
<feature type="transmembrane region" description="Helical" evidence="13">
    <location>
        <begin position="142"/>
        <end position="163"/>
    </location>
</feature>
<evidence type="ECO:0000256" key="13">
    <source>
        <dbReference type="SAM" id="Phobius"/>
    </source>
</evidence>
<organism evidence="14 15">
    <name type="scientific">Candidatus Fimadaptatus faecigallinarum</name>
    <dbReference type="NCBI Taxonomy" id="2840814"/>
    <lineage>
        <taxon>Bacteria</taxon>
        <taxon>Bacillati</taxon>
        <taxon>Bacillota</taxon>
        <taxon>Clostridia</taxon>
        <taxon>Eubacteriales</taxon>
        <taxon>Candidatus Fimadaptatus</taxon>
    </lineage>
</organism>
<comment type="caution">
    <text evidence="14">The sequence shown here is derived from an EMBL/GenBank/DDBJ whole genome shotgun (WGS) entry which is preliminary data.</text>
</comment>
<comment type="similarity">
    <text evidence="3">Belongs to the multi antimicrobial extrusion (MATE) (TC 2.A.66.1) family.</text>
</comment>
<feature type="transmembrane region" description="Helical" evidence="13">
    <location>
        <begin position="102"/>
        <end position="122"/>
    </location>
</feature>
<evidence type="ECO:0000256" key="4">
    <source>
        <dbReference type="ARBA" id="ARBA00020268"/>
    </source>
</evidence>
<evidence type="ECO:0000256" key="1">
    <source>
        <dbReference type="ARBA" id="ARBA00003408"/>
    </source>
</evidence>
<reference evidence="14" key="1">
    <citation type="submission" date="2020-10" db="EMBL/GenBank/DDBJ databases">
        <authorList>
            <person name="Gilroy R."/>
        </authorList>
    </citation>
    <scope>NUCLEOTIDE SEQUENCE</scope>
    <source>
        <strain evidence="14">ChiSxjej2B14-8506</strain>
    </source>
</reference>
<evidence type="ECO:0000256" key="12">
    <source>
        <dbReference type="ARBA" id="ARBA00031636"/>
    </source>
</evidence>
<dbReference type="InterPro" id="IPR002528">
    <property type="entry name" value="MATE_fam"/>
</dbReference>
<proteinExistence type="inferred from homology"/>
<evidence type="ECO:0000256" key="10">
    <source>
        <dbReference type="ARBA" id="ARBA00023065"/>
    </source>
</evidence>
<dbReference type="GO" id="GO:0015297">
    <property type="term" value="F:antiporter activity"/>
    <property type="evidence" value="ECO:0007669"/>
    <property type="project" value="UniProtKB-KW"/>
</dbReference>
<dbReference type="EMBL" id="DVNK01000028">
    <property type="protein sequence ID" value="HIU46437.1"/>
    <property type="molecule type" value="Genomic_DNA"/>
</dbReference>
<feature type="transmembrane region" description="Helical" evidence="13">
    <location>
        <begin position="175"/>
        <end position="196"/>
    </location>
</feature>
<dbReference type="Proteomes" id="UP000824123">
    <property type="component" value="Unassembled WGS sequence"/>
</dbReference>
<dbReference type="PANTHER" id="PTHR43298">
    <property type="entry name" value="MULTIDRUG RESISTANCE PROTEIN NORM-RELATED"/>
    <property type="match status" value="1"/>
</dbReference>